<accession>A0A7J6DYB5</accession>
<comment type="caution">
    <text evidence="1">The sequence shown here is derived from an EMBL/GenBank/DDBJ whole genome shotgun (WGS) entry which is preliminary data.</text>
</comment>
<keyword evidence="2" id="KW-1185">Reference proteome</keyword>
<dbReference type="AlphaFoldDB" id="A0A7J6DYB5"/>
<dbReference type="EMBL" id="JAATIQ010000568">
    <property type="protein sequence ID" value="KAF4351147.1"/>
    <property type="molecule type" value="Genomic_DNA"/>
</dbReference>
<evidence type="ECO:0000313" key="1">
    <source>
        <dbReference type="EMBL" id="KAF4351147.1"/>
    </source>
</evidence>
<reference evidence="1 2" key="1">
    <citation type="journal article" date="2020" name="bioRxiv">
        <title>Sequence and annotation of 42 cannabis genomes reveals extensive copy number variation in cannabinoid synthesis and pathogen resistance genes.</title>
        <authorList>
            <person name="Mckernan K.J."/>
            <person name="Helbert Y."/>
            <person name="Kane L.T."/>
            <person name="Ebling H."/>
            <person name="Zhang L."/>
            <person name="Liu B."/>
            <person name="Eaton Z."/>
            <person name="Mclaughlin S."/>
            <person name="Kingan S."/>
            <person name="Baybayan P."/>
            <person name="Concepcion G."/>
            <person name="Jordan M."/>
            <person name="Riva A."/>
            <person name="Barbazuk W."/>
            <person name="Harkins T."/>
        </authorList>
    </citation>
    <scope>NUCLEOTIDE SEQUENCE [LARGE SCALE GENOMIC DNA]</scope>
    <source>
        <strain evidence="2">cv. Jamaican Lion 4</strain>
        <tissue evidence="1">Leaf</tissue>
    </source>
</reference>
<name>A0A7J6DYB5_CANSA</name>
<organism evidence="1 2">
    <name type="scientific">Cannabis sativa</name>
    <name type="common">Hemp</name>
    <name type="synonym">Marijuana</name>
    <dbReference type="NCBI Taxonomy" id="3483"/>
    <lineage>
        <taxon>Eukaryota</taxon>
        <taxon>Viridiplantae</taxon>
        <taxon>Streptophyta</taxon>
        <taxon>Embryophyta</taxon>
        <taxon>Tracheophyta</taxon>
        <taxon>Spermatophyta</taxon>
        <taxon>Magnoliopsida</taxon>
        <taxon>eudicotyledons</taxon>
        <taxon>Gunneridae</taxon>
        <taxon>Pentapetalae</taxon>
        <taxon>rosids</taxon>
        <taxon>fabids</taxon>
        <taxon>Rosales</taxon>
        <taxon>Cannabaceae</taxon>
        <taxon>Cannabis</taxon>
    </lineage>
</organism>
<sequence length="19" mass="2375">MLLLSFQRFKRLHAQKVMK</sequence>
<evidence type="ECO:0000313" key="2">
    <source>
        <dbReference type="Proteomes" id="UP000583929"/>
    </source>
</evidence>
<proteinExistence type="predicted"/>
<gene>
    <name evidence="1" type="ORF">G4B88_015196</name>
</gene>
<dbReference type="Proteomes" id="UP000583929">
    <property type="component" value="Unassembled WGS sequence"/>
</dbReference>
<protein>
    <submittedName>
        <fullName evidence="1">Uncharacterized protein</fullName>
    </submittedName>
</protein>